<dbReference type="InterPro" id="IPR005149">
    <property type="entry name" value="Tscrpt_reg_PadR_N"/>
</dbReference>
<protein>
    <submittedName>
        <fullName evidence="2">PadR family transcriptional regulator</fullName>
    </submittedName>
</protein>
<accession>A0A9D1IFD1</accession>
<comment type="caution">
    <text evidence="2">The sequence shown here is derived from an EMBL/GenBank/DDBJ whole genome shotgun (WGS) entry which is preliminary data.</text>
</comment>
<evidence type="ECO:0000313" key="3">
    <source>
        <dbReference type="Proteomes" id="UP000824072"/>
    </source>
</evidence>
<dbReference type="Pfam" id="PF03551">
    <property type="entry name" value="PadR"/>
    <property type="match status" value="1"/>
</dbReference>
<dbReference type="InterPro" id="IPR036388">
    <property type="entry name" value="WH-like_DNA-bd_sf"/>
</dbReference>
<dbReference type="InterPro" id="IPR052509">
    <property type="entry name" value="Metal_resp_DNA-bind_regulator"/>
</dbReference>
<sequence>MSSIDLVILGMLSEKPQSAYDLQKDVDDHHFARWTKISTPSIYRKVLQLREKGYIRGQSVPGDRFAEKTVYSITDSGRAYFERLMHTCAAQPVPLLFDFNVVIANLNKMERPQALDLIARLRESISASARSTRVNAERYPDIPLVGKTIFAQQELLYHSLLEWLNSFEFQFRRE</sequence>
<name>A0A9D1IFD1_9FIRM</name>
<organism evidence="2 3">
    <name type="scientific">Candidatus Pullichristensenella excrementigallinarum</name>
    <dbReference type="NCBI Taxonomy" id="2840907"/>
    <lineage>
        <taxon>Bacteria</taxon>
        <taxon>Bacillati</taxon>
        <taxon>Bacillota</taxon>
        <taxon>Clostridia</taxon>
        <taxon>Candidatus Pullichristensenella</taxon>
    </lineage>
</organism>
<dbReference type="InterPro" id="IPR036390">
    <property type="entry name" value="WH_DNA-bd_sf"/>
</dbReference>
<dbReference type="SUPFAM" id="SSF46785">
    <property type="entry name" value="Winged helix' DNA-binding domain"/>
    <property type="match status" value="1"/>
</dbReference>
<dbReference type="EMBL" id="DVMU01000225">
    <property type="protein sequence ID" value="HIU34984.1"/>
    <property type="molecule type" value="Genomic_DNA"/>
</dbReference>
<dbReference type="PANTHER" id="PTHR33169:SF14">
    <property type="entry name" value="TRANSCRIPTIONAL REGULATOR RV3488"/>
    <property type="match status" value="1"/>
</dbReference>
<dbReference type="PANTHER" id="PTHR33169">
    <property type="entry name" value="PADR-FAMILY TRANSCRIPTIONAL REGULATOR"/>
    <property type="match status" value="1"/>
</dbReference>
<reference evidence="2" key="2">
    <citation type="journal article" date="2021" name="PeerJ">
        <title>Extensive microbial diversity within the chicken gut microbiome revealed by metagenomics and culture.</title>
        <authorList>
            <person name="Gilroy R."/>
            <person name="Ravi A."/>
            <person name="Getino M."/>
            <person name="Pursley I."/>
            <person name="Horton D.L."/>
            <person name="Alikhan N.F."/>
            <person name="Baker D."/>
            <person name="Gharbi K."/>
            <person name="Hall N."/>
            <person name="Watson M."/>
            <person name="Adriaenssens E.M."/>
            <person name="Foster-Nyarko E."/>
            <person name="Jarju S."/>
            <person name="Secka A."/>
            <person name="Antonio M."/>
            <person name="Oren A."/>
            <person name="Chaudhuri R.R."/>
            <person name="La Ragione R."/>
            <person name="Hildebrand F."/>
            <person name="Pallen M.J."/>
        </authorList>
    </citation>
    <scope>NUCLEOTIDE SEQUENCE</scope>
    <source>
        <strain evidence="2">ChiHcec3-11533</strain>
    </source>
</reference>
<dbReference type="Proteomes" id="UP000824072">
    <property type="component" value="Unassembled WGS sequence"/>
</dbReference>
<gene>
    <name evidence="2" type="ORF">IAB02_10510</name>
</gene>
<proteinExistence type="predicted"/>
<evidence type="ECO:0000259" key="1">
    <source>
        <dbReference type="Pfam" id="PF03551"/>
    </source>
</evidence>
<evidence type="ECO:0000313" key="2">
    <source>
        <dbReference type="EMBL" id="HIU34984.1"/>
    </source>
</evidence>
<dbReference type="AlphaFoldDB" id="A0A9D1IFD1"/>
<feature type="domain" description="Transcription regulator PadR N-terminal" evidence="1">
    <location>
        <begin position="8"/>
        <end position="82"/>
    </location>
</feature>
<dbReference type="Gene3D" id="1.10.10.10">
    <property type="entry name" value="Winged helix-like DNA-binding domain superfamily/Winged helix DNA-binding domain"/>
    <property type="match status" value="1"/>
</dbReference>
<reference evidence="2" key="1">
    <citation type="submission" date="2020-10" db="EMBL/GenBank/DDBJ databases">
        <authorList>
            <person name="Gilroy R."/>
        </authorList>
    </citation>
    <scope>NUCLEOTIDE SEQUENCE</scope>
    <source>
        <strain evidence="2">ChiHcec3-11533</strain>
    </source>
</reference>